<comment type="caution">
    <text evidence="2">The sequence shown here is derived from an EMBL/GenBank/DDBJ whole genome shotgun (WGS) entry which is preliminary data.</text>
</comment>
<evidence type="ECO:0000313" key="2">
    <source>
        <dbReference type="EMBL" id="KAK9672281.1"/>
    </source>
</evidence>
<feature type="compositionally biased region" description="Basic residues" evidence="1">
    <location>
        <begin position="1"/>
        <end position="14"/>
    </location>
</feature>
<name>A0AAW1H8A8_SAPOF</name>
<evidence type="ECO:0008006" key="4">
    <source>
        <dbReference type="Google" id="ProtNLM"/>
    </source>
</evidence>
<gene>
    <name evidence="2" type="ORF">RND81_12G089100</name>
</gene>
<protein>
    <recommendedName>
        <fullName evidence="4">Transmembrane protein</fullName>
    </recommendedName>
</protein>
<reference evidence="2" key="1">
    <citation type="submission" date="2024-03" db="EMBL/GenBank/DDBJ databases">
        <title>WGS assembly of Saponaria officinalis var. Norfolk2.</title>
        <authorList>
            <person name="Jenkins J."/>
            <person name="Shu S."/>
            <person name="Grimwood J."/>
            <person name="Barry K."/>
            <person name="Goodstein D."/>
            <person name="Schmutz J."/>
            <person name="Leebens-Mack J."/>
            <person name="Osbourn A."/>
        </authorList>
    </citation>
    <scope>NUCLEOTIDE SEQUENCE [LARGE SCALE GENOMIC DNA]</scope>
    <source>
        <strain evidence="2">JIC</strain>
    </source>
</reference>
<dbReference type="Proteomes" id="UP001443914">
    <property type="component" value="Unassembled WGS sequence"/>
</dbReference>
<sequence length="133" mass="15019">MKLRPKFKTKHQFKSKQLEPTQNTPSTSVVFFVPFILFLPNETTLPLTCRHNQRGSNPSCSPSVSHFSLCSIIAIIVAFSPPELLYSPFFHSCCMFVFSSPALLWPPSLSLRHFLPSSSSDLVFSFDLVPLIR</sequence>
<accession>A0AAW1H8A8</accession>
<dbReference type="AlphaFoldDB" id="A0AAW1H8A8"/>
<keyword evidence="3" id="KW-1185">Reference proteome</keyword>
<evidence type="ECO:0000313" key="3">
    <source>
        <dbReference type="Proteomes" id="UP001443914"/>
    </source>
</evidence>
<evidence type="ECO:0000256" key="1">
    <source>
        <dbReference type="SAM" id="MobiDB-lite"/>
    </source>
</evidence>
<dbReference type="EMBL" id="JBDFQZ010000012">
    <property type="protein sequence ID" value="KAK9672281.1"/>
    <property type="molecule type" value="Genomic_DNA"/>
</dbReference>
<organism evidence="2 3">
    <name type="scientific">Saponaria officinalis</name>
    <name type="common">Common soapwort</name>
    <name type="synonym">Lychnis saponaria</name>
    <dbReference type="NCBI Taxonomy" id="3572"/>
    <lineage>
        <taxon>Eukaryota</taxon>
        <taxon>Viridiplantae</taxon>
        <taxon>Streptophyta</taxon>
        <taxon>Embryophyta</taxon>
        <taxon>Tracheophyta</taxon>
        <taxon>Spermatophyta</taxon>
        <taxon>Magnoliopsida</taxon>
        <taxon>eudicotyledons</taxon>
        <taxon>Gunneridae</taxon>
        <taxon>Pentapetalae</taxon>
        <taxon>Caryophyllales</taxon>
        <taxon>Caryophyllaceae</taxon>
        <taxon>Caryophylleae</taxon>
        <taxon>Saponaria</taxon>
    </lineage>
</organism>
<feature type="region of interest" description="Disordered" evidence="1">
    <location>
        <begin position="1"/>
        <end position="24"/>
    </location>
</feature>
<proteinExistence type="predicted"/>